<evidence type="ECO:0000313" key="3">
    <source>
        <dbReference type="Proteomes" id="UP000070069"/>
    </source>
</evidence>
<keyword evidence="1" id="KW-1133">Transmembrane helix</keyword>
<name>A0A139JQD5_9MOLU</name>
<dbReference type="EMBL" id="LTBM01000018">
    <property type="protein sequence ID" value="KXT29074.1"/>
    <property type="molecule type" value="Genomic_DNA"/>
</dbReference>
<dbReference type="RefSeq" id="WP_066540668.1">
    <property type="nucleotide sequence ID" value="NZ_LTBM01000018.1"/>
</dbReference>
<dbReference type="AlphaFoldDB" id="A0A139JQD5"/>
<dbReference type="PATRIC" id="fig|203274.3.peg.205"/>
<feature type="transmembrane region" description="Helical" evidence="1">
    <location>
        <begin position="80"/>
        <end position="99"/>
    </location>
</feature>
<comment type="caution">
    <text evidence="2">The sequence shown here is derived from an EMBL/GenBank/DDBJ whole genome shotgun (WGS) entry which is preliminary data.</text>
</comment>
<evidence type="ECO:0000313" key="2">
    <source>
        <dbReference type="EMBL" id="KXT29074.1"/>
    </source>
</evidence>
<feature type="transmembrane region" description="Helical" evidence="1">
    <location>
        <begin position="9"/>
        <end position="32"/>
    </location>
</feature>
<keyword evidence="1" id="KW-0812">Transmembrane</keyword>
<keyword evidence="1" id="KW-0472">Membrane</keyword>
<dbReference type="Proteomes" id="UP000070069">
    <property type="component" value="Unassembled WGS sequence"/>
</dbReference>
<feature type="transmembrane region" description="Helical" evidence="1">
    <location>
        <begin position="52"/>
        <end position="68"/>
    </location>
</feature>
<proteinExistence type="predicted"/>
<gene>
    <name evidence="2" type="ORF">AXA84_0409</name>
</gene>
<reference evidence="2 3" key="1">
    <citation type="submission" date="2016-02" db="EMBL/GenBank/DDBJ databases">
        <title>A draft genome sequence of Candidatus Phytoplasma oryzae strain Mbita1, the causative agent of Napier Grass stunt disease in Kenya.</title>
        <authorList>
            <person name="Fischer A."/>
            <person name="Santa-Cruz I."/>
            <person name="Wambua L."/>
            <person name="Olds C."/>
            <person name="Midega C."/>
            <person name="Dickinson M."/>
            <person name="Kawicha P."/>
            <person name="Khan Z."/>
            <person name="Masiga D."/>
            <person name="Jores J."/>
            <person name="Bernd S."/>
        </authorList>
    </citation>
    <scope>NUCLEOTIDE SEQUENCE [LARGE SCALE GENOMIC DNA]</scope>
    <source>
        <strain evidence="2">Mbita1</strain>
    </source>
</reference>
<evidence type="ECO:0000256" key="1">
    <source>
        <dbReference type="SAM" id="Phobius"/>
    </source>
</evidence>
<accession>A0A139JQD5</accession>
<dbReference type="OrthoDB" id="386150at2"/>
<protein>
    <submittedName>
        <fullName evidence="2">Putative membrane protein</fullName>
    </submittedName>
</protein>
<organism evidence="2 3">
    <name type="scientific">Candidatus Phytoplasma oryzae</name>
    <dbReference type="NCBI Taxonomy" id="203274"/>
    <lineage>
        <taxon>Bacteria</taxon>
        <taxon>Bacillati</taxon>
        <taxon>Mycoplasmatota</taxon>
        <taxon>Mollicutes</taxon>
        <taxon>Acholeplasmatales</taxon>
        <taxon>Acholeplasmataceae</taxon>
        <taxon>Candidatus Phytoplasma</taxon>
        <taxon>16SrXI (Rice yellow dwarf group)</taxon>
    </lineage>
</organism>
<feature type="transmembrane region" description="Helical" evidence="1">
    <location>
        <begin position="130"/>
        <end position="153"/>
    </location>
</feature>
<sequence length="162" mass="19634">MKKKKNKKFFLYISFIGLIDIILSCLVYNIIINRFDALKNFYKNYQFLSIDYVEHVYIPFFYLIFFLFSNIKNISLKKIYISFIHPFLYFMIFITIGIYDKNFDKYPYSFMDPKRGKCLLKFVYNVEPKGWIGVGINFLLIALIIYLLSYFLIKIKNIFLKK</sequence>